<evidence type="ECO:0000313" key="16">
    <source>
        <dbReference type="Proteomes" id="UP000186922"/>
    </source>
</evidence>
<evidence type="ECO:0000313" key="15">
    <source>
        <dbReference type="EMBL" id="GAU95988.1"/>
    </source>
</evidence>
<evidence type="ECO:0000256" key="4">
    <source>
        <dbReference type="ARBA" id="ARBA00022723"/>
    </source>
</evidence>
<evidence type="ECO:0000256" key="3">
    <source>
        <dbReference type="ARBA" id="ARBA00022598"/>
    </source>
</evidence>
<keyword evidence="7" id="KW-0067">ATP-binding</keyword>
<dbReference type="EMBL" id="BDGG01000003">
    <property type="protein sequence ID" value="GAU95988.1"/>
    <property type="molecule type" value="Genomic_DNA"/>
</dbReference>
<dbReference type="SUPFAM" id="SSF47323">
    <property type="entry name" value="Anticodon-binding domain of a subclass of class I aminoacyl-tRNA synthetases"/>
    <property type="match status" value="1"/>
</dbReference>
<dbReference type="InterPro" id="IPR014729">
    <property type="entry name" value="Rossmann-like_a/b/a_fold"/>
</dbReference>
<evidence type="ECO:0000256" key="7">
    <source>
        <dbReference type="ARBA" id="ARBA00022840"/>
    </source>
</evidence>
<keyword evidence="9" id="KW-0030">Aminoacyl-tRNA synthetase</keyword>
<dbReference type="InterPro" id="IPR032678">
    <property type="entry name" value="tRNA-synt_1_cat_dom"/>
</dbReference>
<evidence type="ECO:0000256" key="1">
    <source>
        <dbReference type="ARBA" id="ARBA00001947"/>
    </source>
</evidence>
<keyword evidence="3" id="KW-0436">Ligase</keyword>
<protein>
    <recommendedName>
        <fullName evidence="11">Cysteine--tRNA ligase, cytoplasmic</fullName>
        <ecNumber evidence="2">6.1.1.16</ecNumber>
    </recommendedName>
    <alternativeName>
        <fullName evidence="10">Cysteinyl-tRNA synthetase</fullName>
    </alternativeName>
</protein>
<proteinExistence type="inferred from homology"/>
<dbReference type="PRINTS" id="PR00983">
    <property type="entry name" value="TRNASYNTHCYS"/>
</dbReference>
<dbReference type="GO" id="GO:0005737">
    <property type="term" value="C:cytoplasm"/>
    <property type="evidence" value="ECO:0007669"/>
    <property type="project" value="TreeGrafter"/>
</dbReference>
<evidence type="ECO:0000256" key="5">
    <source>
        <dbReference type="ARBA" id="ARBA00022741"/>
    </source>
</evidence>
<dbReference type="PANTHER" id="PTHR10890">
    <property type="entry name" value="CYSTEINYL-TRNA SYNTHETASE"/>
    <property type="match status" value="1"/>
</dbReference>
<dbReference type="GO" id="GO:0004817">
    <property type="term" value="F:cysteine-tRNA ligase activity"/>
    <property type="evidence" value="ECO:0007669"/>
    <property type="project" value="UniProtKB-EC"/>
</dbReference>
<dbReference type="InterPro" id="IPR015803">
    <property type="entry name" value="Cys-tRNA-ligase"/>
</dbReference>
<dbReference type="GO" id="GO:0005524">
    <property type="term" value="F:ATP binding"/>
    <property type="evidence" value="ECO:0007669"/>
    <property type="project" value="UniProtKB-KW"/>
</dbReference>
<evidence type="ECO:0000256" key="6">
    <source>
        <dbReference type="ARBA" id="ARBA00022833"/>
    </source>
</evidence>
<organism evidence="15 16">
    <name type="scientific">Ramazzottius varieornatus</name>
    <name type="common">Water bear</name>
    <name type="synonym">Tardigrade</name>
    <dbReference type="NCBI Taxonomy" id="947166"/>
    <lineage>
        <taxon>Eukaryota</taxon>
        <taxon>Metazoa</taxon>
        <taxon>Ecdysozoa</taxon>
        <taxon>Tardigrada</taxon>
        <taxon>Eutardigrada</taxon>
        <taxon>Parachela</taxon>
        <taxon>Hypsibioidea</taxon>
        <taxon>Ramazzottiidae</taxon>
        <taxon>Ramazzottius</taxon>
    </lineage>
</organism>
<comment type="caution">
    <text evidence="15">The sequence shown here is derived from an EMBL/GenBank/DDBJ whole genome shotgun (WGS) entry which is preliminary data.</text>
</comment>
<feature type="compositionally biased region" description="Polar residues" evidence="13">
    <location>
        <begin position="19"/>
        <end position="35"/>
    </location>
</feature>
<dbReference type="HAMAP" id="MF_00041">
    <property type="entry name" value="Cys_tRNA_synth"/>
    <property type="match status" value="1"/>
</dbReference>
<comment type="cofactor">
    <cofactor evidence="1">
        <name>Zn(2+)</name>
        <dbReference type="ChEBI" id="CHEBI:29105"/>
    </cofactor>
</comment>
<keyword evidence="5" id="KW-0547">Nucleotide-binding</keyword>
<evidence type="ECO:0000256" key="11">
    <source>
        <dbReference type="ARBA" id="ARBA00039362"/>
    </source>
</evidence>
<reference evidence="15 16" key="1">
    <citation type="journal article" date="2016" name="Nat. Commun.">
        <title>Extremotolerant tardigrade genome and improved radiotolerance of human cultured cells by tardigrade-unique protein.</title>
        <authorList>
            <person name="Hashimoto T."/>
            <person name="Horikawa D.D."/>
            <person name="Saito Y."/>
            <person name="Kuwahara H."/>
            <person name="Kozuka-Hata H."/>
            <person name="Shin-I T."/>
            <person name="Minakuchi Y."/>
            <person name="Ohishi K."/>
            <person name="Motoyama A."/>
            <person name="Aizu T."/>
            <person name="Enomoto A."/>
            <person name="Kondo K."/>
            <person name="Tanaka S."/>
            <person name="Hara Y."/>
            <person name="Koshikawa S."/>
            <person name="Sagara H."/>
            <person name="Miura T."/>
            <person name="Yokobori S."/>
            <person name="Miyagawa K."/>
            <person name="Suzuki Y."/>
            <person name="Kubo T."/>
            <person name="Oyama M."/>
            <person name="Kohara Y."/>
            <person name="Fujiyama A."/>
            <person name="Arakawa K."/>
            <person name="Katayama T."/>
            <person name="Toyoda A."/>
            <person name="Kunieda T."/>
        </authorList>
    </citation>
    <scope>NUCLEOTIDE SEQUENCE [LARGE SCALE GENOMIC DNA]</scope>
    <source>
        <strain evidence="15 16">YOKOZUNA-1</strain>
    </source>
</reference>
<dbReference type="SUPFAM" id="SSF52374">
    <property type="entry name" value="Nucleotidylyl transferase"/>
    <property type="match status" value="1"/>
</dbReference>
<feature type="region of interest" description="Disordered" evidence="13">
    <location>
        <begin position="19"/>
        <end position="58"/>
    </location>
</feature>
<keyword evidence="16" id="KW-1185">Reference proteome</keyword>
<keyword evidence="4" id="KW-0479">Metal-binding</keyword>
<keyword evidence="8" id="KW-0648">Protein biosynthesis</keyword>
<feature type="domain" description="tRNA synthetases class I catalytic" evidence="14">
    <location>
        <begin position="121"/>
        <end position="516"/>
    </location>
</feature>
<dbReference type="STRING" id="947166.A0A1D1VBV3"/>
<name>A0A1D1VBV3_RAMVA</name>
<dbReference type="InterPro" id="IPR024909">
    <property type="entry name" value="Cys-tRNA/MSH_ligase"/>
</dbReference>
<dbReference type="PANTHER" id="PTHR10890:SF3">
    <property type="entry name" value="CYSTEINE--TRNA LIGASE, CYTOPLASMIC"/>
    <property type="match status" value="1"/>
</dbReference>
<dbReference type="AlphaFoldDB" id="A0A1D1VBV3"/>
<dbReference type="NCBIfam" id="TIGR00435">
    <property type="entry name" value="cysS"/>
    <property type="match status" value="1"/>
</dbReference>
<evidence type="ECO:0000256" key="12">
    <source>
        <dbReference type="SAM" id="Coils"/>
    </source>
</evidence>
<sequence length="813" mass="93280">MSFRPTMISENLIDLGRGSSSLSQVAKSSDSQSTIGKDRSCSPVSGHLRTMNGNTSATGEFDRKKLRSYSNSMMDNPEPTNDQTHDRVKYVQSLWKPPKRDDNVELMLYNSFTRRKEPFVSQQGKRVLWYTCGPTVYDASHMGHARAYISFDILRRVMSDYFNYDVVYAMNITDIDDKIIKRARIRHLMESYVKDAQSREGISKDLDLALKEYNEKVQKETDPEKRTALDHVYRTCLTSFEAFRASADPDFRSEVDAFSDPLGVYLDKRLGSTVTDNVIFSILPRFWENKFHEDMDALNVLPADILTRVSEYVPEIVQFIQKIIDNGYAYESDGSVYFETLKFDQQKNHHYAKLDPEKFGNLELLTEGEGDLTQAHGKRQAMDFALWKNSKPGEPAWDSPWGRGRPGWHIECSVMATEVLGEKLDIHAGGFDLRFPHHDNEIAQSEAYFECDSWVNYFLHAGHLTISGCKMSKSLKNFTTIQDALKQHTARQIRLMFLLHSWRGTMDYSANVMDLAVQYEKTLNEFFLTIKDLLRTSSKDQRKWAAEDLVLRDRYYAAKQEVHEALCDSVDTRRVLFVLKDGIMAATNVYIKERFAIGSQPNSSLLRHIGQFLTRMMKVFGVMESDDAIGFSVGEKGGNTEETIMPYATAIAEFREQVRQEARTLKATNILKYCDDLRDDILPNLGVRLEDREGSGAQYAVKLVDKEMLLKERAQKLKLEEEKRAEKERKKVEAEQGRLAKEKLAQTPPSELFRSQIDKFSKFDEKGLPTHDNEGKELSKGMLKKLQKQYETHDIKFKEHLASQPGLTNGVSN</sequence>
<dbReference type="GO" id="GO:0046872">
    <property type="term" value="F:metal ion binding"/>
    <property type="evidence" value="ECO:0007669"/>
    <property type="project" value="UniProtKB-KW"/>
</dbReference>
<dbReference type="Gene3D" id="3.40.50.620">
    <property type="entry name" value="HUPs"/>
    <property type="match status" value="1"/>
</dbReference>
<dbReference type="Pfam" id="PF01406">
    <property type="entry name" value="tRNA-synt_1e"/>
    <property type="match status" value="1"/>
</dbReference>
<evidence type="ECO:0000259" key="14">
    <source>
        <dbReference type="Pfam" id="PF01406"/>
    </source>
</evidence>
<dbReference type="InterPro" id="IPR009080">
    <property type="entry name" value="tRNAsynth_Ia_anticodon-bd"/>
</dbReference>
<dbReference type="GO" id="GO:0006423">
    <property type="term" value="P:cysteinyl-tRNA aminoacylation"/>
    <property type="evidence" value="ECO:0007669"/>
    <property type="project" value="InterPro"/>
</dbReference>
<accession>A0A1D1VBV3</accession>
<dbReference type="CDD" id="cd00672">
    <property type="entry name" value="CysRS_core"/>
    <property type="match status" value="1"/>
</dbReference>
<feature type="coiled-coil region" evidence="12">
    <location>
        <begin position="709"/>
        <end position="742"/>
    </location>
</feature>
<evidence type="ECO:0000256" key="2">
    <source>
        <dbReference type="ARBA" id="ARBA00012832"/>
    </source>
</evidence>
<keyword evidence="6" id="KW-0862">Zinc</keyword>
<evidence type="ECO:0000256" key="10">
    <source>
        <dbReference type="ARBA" id="ARBA00031499"/>
    </source>
</evidence>
<dbReference type="EC" id="6.1.1.16" evidence="2"/>
<gene>
    <name evidence="15" type="primary">RvY_07499-1</name>
    <name evidence="15" type="synonym">RvY_07499.1</name>
    <name evidence="15" type="ORF">RvY_07499</name>
</gene>
<evidence type="ECO:0000256" key="13">
    <source>
        <dbReference type="SAM" id="MobiDB-lite"/>
    </source>
</evidence>
<keyword evidence="12" id="KW-0175">Coiled coil</keyword>
<evidence type="ECO:0000256" key="9">
    <source>
        <dbReference type="ARBA" id="ARBA00023146"/>
    </source>
</evidence>
<dbReference type="OrthoDB" id="438179at2759"/>
<dbReference type="Proteomes" id="UP000186922">
    <property type="component" value="Unassembled WGS sequence"/>
</dbReference>
<evidence type="ECO:0000256" key="8">
    <source>
        <dbReference type="ARBA" id="ARBA00022917"/>
    </source>
</evidence>